<evidence type="ECO:0000313" key="1">
    <source>
        <dbReference type="EMBL" id="KAJ8679001.1"/>
    </source>
</evidence>
<evidence type="ECO:0000313" key="2">
    <source>
        <dbReference type="Proteomes" id="UP001239111"/>
    </source>
</evidence>
<protein>
    <submittedName>
        <fullName evidence="1">Uncharacterized protein</fullName>
    </submittedName>
</protein>
<accession>A0ACC2P807</accession>
<dbReference type="EMBL" id="CM056742">
    <property type="protein sequence ID" value="KAJ8679001.1"/>
    <property type="molecule type" value="Genomic_DNA"/>
</dbReference>
<reference evidence="1" key="1">
    <citation type="submission" date="2023-04" db="EMBL/GenBank/DDBJ databases">
        <title>A chromosome-level genome assembly of the parasitoid wasp Eretmocerus hayati.</title>
        <authorList>
            <person name="Zhong Y."/>
            <person name="Liu S."/>
            <person name="Liu Y."/>
        </authorList>
    </citation>
    <scope>NUCLEOTIDE SEQUENCE</scope>
    <source>
        <strain evidence="1">ZJU_SS_LIU_2023</strain>
    </source>
</reference>
<keyword evidence="2" id="KW-1185">Reference proteome</keyword>
<dbReference type="Proteomes" id="UP001239111">
    <property type="component" value="Chromosome 2"/>
</dbReference>
<comment type="caution">
    <text evidence="1">The sequence shown here is derived from an EMBL/GenBank/DDBJ whole genome shotgun (WGS) entry which is preliminary data.</text>
</comment>
<sequence>MLAVTIWCFILSNIEFVKGAAVGSLDLELYHENLLMISDIQKHYKFTSVFIIHTNDETLRTETMIMNLSQEFSKRFVRSRILSFDDSERCRSEYYDHIDQPLFVAMISSVLEVMEFQRLLSASNMRDTQWLVIFTKPLPEFCPTPAQNYFSLRFDTEMIVKCPEDPVIYEWYSFHGTDIVVQDFARWDMDNRYQVKSDKSLYERRKNLKGKLIRVVTVRSRNYLYMRQPDGSALQWSAYFRVRCGAIAEAIEVKTYHSYREKSSTGRFLGTRALPLRSRRHFPA</sequence>
<gene>
    <name evidence="1" type="ORF">QAD02_014788</name>
</gene>
<organism evidence="1 2">
    <name type="scientific">Eretmocerus hayati</name>
    <dbReference type="NCBI Taxonomy" id="131215"/>
    <lineage>
        <taxon>Eukaryota</taxon>
        <taxon>Metazoa</taxon>
        <taxon>Ecdysozoa</taxon>
        <taxon>Arthropoda</taxon>
        <taxon>Hexapoda</taxon>
        <taxon>Insecta</taxon>
        <taxon>Pterygota</taxon>
        <taxon>Neoptera</taxon>
        <taxon>Endopterygota</taxon>
        <taxon>Hymenoptera</taxon>
        <taxon>Apocrita</taxon>
        <taxon>Proctotrupomorpha</taxon>
        <taxon>Chalcidoidea</taxon>
        <taxon>Aphelinidae</taxon>
        <taxon>Aphelininae</taxon>
        <taxon>Eretmocerus</taxon>
    </lineage>
</organism>
<name>A0ACC2P807_9HYME</name>
<proteinExistence type="predicted"/>